<feature type="transmembrane region" description="Helical" evidence="1">
    <location>
        <begin position="20"/>
        <end position="39"/>
    </location>
</feature>
<keyword evidence="1" id="KW-0812">Transmembrane</keyword>
<protein>
    <submittedName>
        <fullName evidence="2">Melanocortin-2 receptor accessory protein family</fullName>
    </submittedName>
</protein>
<proteinExistence type="predicted"/>
<keyword evidence="1" id="KW-1133">Transmembrane helix</keyword>
<sequence>MKHANRTREERRRDRADFSAWVSFGCFLGFLLMVLAHMLGVV</sequence>
<keyword evidence="1" id="KW-0472">Membrane</keyword>
<evidence type="ECO:0000313" key="2">
    <source>
        <dbReference type="EMBL" id="DAD96198.1"/>
    </source>
</evidence>
<dbReference type="EMBL" id="BK015212">
    <property type="protein sequence ID" value="DAD96198.1"/>
    <property type="molecule type" value="Genomic_DNA"/>
</dbReference>
<reference evidence="2" key="1">
    <citation type="journal article" date="2021" name="Proc. Natl. Acad. Sci. U.S.A.">
        <title>A Catalog of Tens of Thousands of Viruses from Human Metagenomes Reveals Hidden Associations with Chronic Diseases.</title>
        <authorList>
            <person name="Tisza M.J."/>
            <person name="Buck C.B."/>
        </authorList>
    </citation>
    <scope>NUCLEOTIDE SEQUENCE</scope>
    <source>
        <strain evidence="2">CtlnK45</strain>
    </source>
</reference>
<evidence type="ECO:0000256" key="1">
    <source>
        <dbReference type="SAM" id="Phobius"/>
    </source>
</evidence>
<name>A0A8S5NN95_9CAUD</name>
<organism evidence="2">
    <name type="scientific">Myoviridae sp. ctlnK45</name>
    <dbReference type="NCBI Taxonomy" id="2826693"/>
    <lineage>
        <taxon>Viruses</taxon>
        <taxon>Duplodnaviria</taxon>
        <taxon>Heunggongvirae</taxon>
        <taxon>Uroviricota</taxon>
        <taxon>Caudoviricetes</taxon>
    </lineage>
</organism>
<accession>A0A8S5NN95</accession>
<keyword evidence="2" id="KW-0675">Receptor</keyword>